<dbReference type="SMART" id="SM00344">
    <property type="entry name" value="HTH_ASNC"/>
    <property type="match status" value="1"/>
</dbReference>
<organism evidence="5 6">
    <name type="scientific">Sediminicoccus rosea</name>
    <dbReference type="NCBI Taxonomy" id="1225128"/>
    <lineage>
        <taxon>Bacteria</taxon>
        <taxon>Pseudomonadati</taxon>
        <taxon>Pseudomonadota</taxon>
        <taxon>Alphaproteobacteria</taxon>
        <taxon>Acetobacterales</taxon>
        <taxon>Roseomonadaceae</taxon>
        <taxon>Sediminicoccus</taxon>
    </lineage>
</organism>
<dbReference type="InterPro" id="IPR011008">
    <property type="entry name" value="Dimeric_a/b-barrel"/>
</dbReference>
<dbReference type="PANTHER" id="PTHR30154">
    <property type="entry name" value="LEUCINE-RESPONSIVE REGULATORY PROTEIN"/>
    <property type="match status" value="1"/>
</dbReference>
<dbReference type="SUPFAM" id="SSF46785">
    <property type="entry name" value="Winged helix' DNA-binding domain"/>
    <property type="match status" value="1"/>
</dbReference>
<dbReference type="RefSeq" id="WP_318648763.1">
    <property type="nucleotide sequence ID" value="NZ_CP137852.1"/>
</dbReference>
<dbReference type="Gene3D" id="1.10.10.10">
    <property type="entry name" value="Winged helix-like DNA-binding domain superfamily/Winged helix DNA-binding domain"/>
    <property type="match status" value="1"/>
</dbReference>
<evidence type="ECO:0000313" key="6">
    <source>
        <dbReference type="Proteomes" id="UP001305521"/>
    </source>
</evidence>
<accession>A0ABZ0PGD0</accession>
<dbReference type="PANTHER" id="PTHR30154:SF53">
    <property type="entry name" value="HTH-TYPE TRANSCRIPTIONAL REGULATOR LRPC"/>
    <property type="match status" value="1"/>
</dbReference>
<dbReference type="SUPFAM" id="SSF54909">
    <property type="entry name" value="Dimeric alpha+beta barrel"/>
    <property type="match status" value="1"/>
</dbReference>
<reference evidence="5 6" key="1">
    <citation type="submission" date="2023-11" db="EMBL/GenBank/DDBJ databases">
        <title>Arctic aerobic anoxygenic photoheterotroph Sediminicoccus rosea KRV36 adapts its photosynthesis to long days of polar summer.</title>
        <authorList>
            <person name="Tomasch J."/>
            <person name="Kopejtka K."/>
            <person name="Bily T."/>
            <person name="Gardiner A.T."/>
            <person name="Gardian Z."/>
            <person name="Shivaramu S."/>
            <person name="Koblizek M."/>
            <person name="Engelhardt F."/>
            <person name="Kaftan D."/>
        </authorList>
    </citation>
    <scope>NUCLEOTIDE SEQUENCE [LARGE SCALE GENOMIC DNA]</scope>
    <source>
        <strain evidence="5 6">R-30</strain>
    </source>
</reference>
<keyword evidence="6" id="KW-1185">Reference proteome</keyword>
<sequence length="157" mass="17347">MDEIDRKIVIAVQQDGAAGLADLAKVSGLSVSATAERLKRLEERGVVRGWHAELDPAEVGCPLLAFLRVAIRPGKEDIAFRRLIRKLETVLECHQLTGEWSYLVKLRLPDIAALETLMAEEIRPLAGMERISVEIAMATVKETALLPVIRAPEEEEA</sequence>
<dbReference type="InterPro" id="IPR036390">
    <property type="entry name" value="WH_DNA-bd_sf"/>
</dbReference>
<dbReference type="PROSITE" id="PS50956">
    <property type="entry name" value="HTH_ASNC_2"/>
    <property type="match status" value="1"/>
</dbReference>
<proteinExistence type="predicted"/>
<dbReference type="Pfam" id="PF13412">
    <property type="entry name" value="HTH_24"/>
    <property type="match status" value="1"/>
</dbReference>
<evidence type="ECO:0000259" key="4">
    <source>
        <dbReference type="PROSITE" id="PS50956"/>
    </source>
</evidence>
<keyword evidence="1" id="KW-0805">Transcription regulation</keyword>
<dbReference type="Gene3D" id="3.30.70.920">
    <property type="match status" value="1"/>
</dbReference>
<name>A0ABZ0PGD0_9PROT</name>
<dbReference type="InterPro" id="IPR019888">
    <property type="entry name" value="Tscrpt_reg_AsnC-like"/>
</dbReference>
<dbReference type="InterPro" id="IPR000485">
    <property type="entry name" value="AsnC-type_HTH_dom"/>
</dbReference>
<dbReference type="PRINTS" id="PR00033">
    <property type="entry name" value="HTHASNC"/>
</dbReference>
<evidence type="ECO:0000256" key="2">
    <source>
        <dbReference type="ARBA" id="ARBA00023125"/>
    </source>
</evidence>
<dbReference type="InterPro" id="IPR019887">
    <property type="entry name" value="Tscrpt_reg_AsnC/Lrp_C"/>
</dbReference>
<dbReference type="InterPro" id="IPR036388">
    <property type="entry name" value="WH-like_DNA-bd_sf"/>
</dbReference>
<gene>
    <name evidence="5" type="ORF">R9Z33_22230</name>
</gene>
<evidence type="ECO:0000256" key="3">
    <source>
        <dbReference type="ARBA" id="ARBA00023163"/>
    </source>
</evidence>
<dbReference type="EMBL" id="CP137852">
    <property type="protein sequence ID" value="WPB84799.1"/>
    <property type="molecule type" value="Genomic_DNA"/>
</dbReference>
<evidence type="ECO:0000256" key="1">
    <source>
        <dbReference type="ARBA" id="ARBA00023015"/>
    </source>
</evidence>
<dbReference type="Pfam" id="PF01037">
    <property type="entry name" value="AsnC_trans_reg"/>
    <property type="match status" value="1"/>
</dbReference>
<dbReference type="Proteomes" id="UP001305521">
    <property type="component" value="Chromosome"/>
</dbReference>
<evidence type="ECO:0000313" key="5">
    <source>
        <dbReference type="EMBL" id="WPB84799.1"/>
    </source>
</evidence>
<keyword evidence="2" id="KW-0238">DNA-binding</keyword>
<feature type="domain" description="HTH asnC-type" evidence="4">
    <location>
        <begin position="1"/>
        <end position="62"/>
    </location>
</feature>
<protein>
    <submittedName>
        <fullName evidence="5">Lrp/AsnC family transcriptional regulator</fullName>
    </submittedName>
</protein>
<keyword evidence="3" id="KW-0804">Transcription</keyword>